<dbReference type="SUPFAM" id="SSF52317">
    <property type="entry name" value="Class I glutamine amidotransferase-like"/>
    <property type="match status" value="1"/>
</dbReference>
<keyword evidence="4" id="KW-1185">Reference proteome</keyword>
<reference evidence="3 4" key="1">
    <citation type="submission" date="2016-12" db="EMBL/GenBank/DDBJ databases">
        <title>The whole genome sequencing and assembly of Bacillus cohnii DSM 6307T strain.</title>
        <authorList>
            <person name="Lee Y.-J."/>
            <person name="Yi H."/>
            <person name="Bahn Y.-S."/>
            <person name="Kim J.F."/>
            <person name="Lee D.-W."/>
        </authorList>
    </citation>
    <scope>NUCLEOTIDE SEQUENCE [LARGE SCALE GENOMIC DNA]</scope>
    <source>
        <strain evidence="3 4">DSM 6307</strain>
    </source>
</reference>
<dbReference type="InterPro" id="IPR024078">
    <property type="entry name" value="LmbE-like_dom_sf"/>
</dbReference>
<dbReference type="Pfam" id="PF10633">
    <property type="entry name" value="NPCBM_assoc"/>
    <property type="match status" value="1"/>
</dbReference>
<name>A0A223KQG8_9BACI</name>
<dbReference type="Gene3D" id="3.40.50.10320">
    <property type="entry name" value="LmbE-like"/>
    <property type="match status" value="1"/>
</dbReference>
<dbReference type="InterPro" id="IPR003737">
    <property type="entry name" value="GlcNAc_PI_deacetylase-related"/>
</dbReference>
<dbReference type="SUPFAM" id="SSF102588">
    <property type="entry name" value="LmbE-like"/>
    <property type="match status" value="1"/>
</dbReference>
<organism evidence="3 4">
    <name type="scientific">Sutcliffiella cohnii</name>
    <dbReference type="NCBI Taxonomy" id="33932"/>
    <lineage>
        <taxon>Bacteria</taxon>
        <taxon>Bacillati</taxon>
        <taxon>Bacillota</taxon>
        <taxon>Bacilli</taxon>
        <taxon>Bacillales</taxon>
        <taxon>Bacillaceae</taxon>
        <taxon>Sutcliffiella</taxon>
    </lineage>
</organism>
<evidence type="ECO:0000259" key="2">
    <source>
        <dbReference type="Pfam" id="PF10633"/>
    </source>
</evidence>
<evidence type="ECO:0000313" key="3">
    <source>
        <dbReference type="EMBL" id="AST91656.1"/>
    </source>
</evidence>
<dbReference type="AlphaFoldDB" id="A0A223KQG8"/>
<dbReference type="Gene3D" id="3.40.50.880">
    <property type="match status" value="1"/>
</dbReference>
<dbReference type="STRING" id="1314751.GCA_001591425_01518"/>
<dbReference type="Proteomes" id="UP000215224">
    <property type="component" value="Chromosome"/>
</dbReference>
<comment type="cofactor">
    <cofactor evidence="1">
        <name>Zn(2+)</name>
        <dbReference type="ChEBI" id="CHEBI:29105"/>
    </cofactor>
</comment>
<evidence type="ECO:0000313" key="4">
    <source>
        <dbReference type="Proteomes" id="UP000215224"/>
    </source>
</evidence>
<gene>
    <name evidence="3" type="ORF">BC6307_10375</name>
</gene>
<feature type="domain" description="Alpha-galactosidase NEW3" evidence="2">
    <location>
        <begin position="402"/>
        <end position="461"/>
    </location>
</feature>
<proteinExistence type="predicted"/>
<sequence length="842" mass="94459">MLRRKLLLSLMAVILLLPLVFTESVKTMAVKNGNHDVDLWKVVTPLTTTTSFLNTGAHPDDERSHLLAYLSLGKGVRTGSLIANRGEGGQNEIGSELGNGLGIIRSEELIEASDVTNVDLIMLSEDISDPIYDFGFSKSTEETLHEWGEEIAYERLIRKIREYRPEIVFPSFLDVDSQHGHHRAINVLTERAFEDAADPTVFPEHLEEGLTPWQIKKLYFPAQSNSNATVSIEVGNEIDDVYGKTYAQLGEDSRYLHKSQGMGREVPVAPLYVHLDLVKSVHPIPDKEETIFDSLDFSFTEVAERLERSDNQIKGVLKNVQSALDAVVKSYPSREEVLVNAHGAIGEVKKAIVKVEKSNISKELKKDILFKLNVKQKQLVEVSKIASSLNIDVTVDNSTLVRGATTPVELNVTNDGKVTLNNVELSLLIPEGWTVRGEVEKITLKPNESVTKTFEVTVNDDEKFYHPYEDAIILANVQYEVKKESASFTVTPKNTVAVLPDVAVALNPVQIAINQLDIPEEIEVEMTLTNYVDGPSVATPLLEVPSGWEVSVSQDSVHFEEQGQTETVIFTVNPNNIAPETFEVLGKVLVDNKEFSTTVQTINYDHIRTQYYLYNAKSAGISFELTIPDGIKVGYIESGFDQIADYLINIGMDITKLSNEEIASGDLAQYDSIALGIRAYRREGLPQLNSRLLDYVNNGGHLVVQYHTPNDSYHGENHPPYPLTIGTPSIRWRVTDQNAQVEIKDPEHPLFNHPNSLNESDWENWVQERALYFPSEWDERYETFISMADPGEEPFESGILMAEYGEGTYLYTNLVWYRQIQGQVAGGYRIFTNLISYPLFKD</sequence>
<dbReference type="Pfam" id="PF02585">
    <property type="entry name" value="PIG-L"/>
    <property type="match status" value="1"/>
</dbReference>
<evidence type="ECO:0000256" key="1">
    <source>
        <dbReference type="ARBA" id="ARBA00001947"/>
    </source>
</evidence>
<dbReference type="InterPro" id="IPR029062">
    <property type="entry name" value="Class_I_gatase-like"/>
</dbReference>
<accession>A0A223KQG8</accession>
<dbReference type="RefSeq" id="WP_066414231.1">
    <property type="nucleotide sequence ID" value="NZ_CP018866.1"/>
</dbReference>
<dbReference type="Gene3D" id="2.60.40.10">
    <property type="entry name" value="Immunoglobulins"/>
    <property type="match status" value="1"/>
</dbReference>
<dbReference type="EMBL" id="CP018866">
    <property type="protein sequence ID" value="AST91656.1"/>
    <property type="molecule type" value="Genomic_DNA"/>
</dbReference>
<dbReference type="KEGG" id="bcoh:BC6307_10375"/>
<dbReference type="InterPro" id="IPR013783">
    <property type="entry name" value="Ig-like_fold"/>
</dbReference>
<dbReference type="InterPro" id="IPR018905">
    <property type="entry name" value="A-galactase_NEW3"/>
</dbReference>
<protein>
    <recommendedName>
        <fullName evidence="2">Alpha-galactosidase NEW3 domain-containing protein</fullName>
    </recommendedName>
</protein>